<gene>
    <name evidence="1" type="ORF">NCTC7878_02691</name>
</gene>
<evidence type="ECO:0000313" key="2">
    <source>
        <dbReference type="Proteomes" id="UP000249913"/>
    </source>
</evidence>
<accession>A0A2X2K5C4</accession>
<protein>
    <submittedName>
        <fullName evidence="1">Phage portal family protein</fullName>
    </submittedName>
</protein>
<evidence type="ECO:0000313" key="1">
    <source>
        <dbReference type="EMBL" id="SPZ99553.1"/>
    </source>
</evidence>
<dbReference type="Proteomes" id="UP000249913">
    <property type="component" value="Unassembled WGS sequence"/>
</dbReference>
<name>A0A2X2K5C4_STAAU</name>
<reference evidence="1 2" key="1">
    <citation type="submission" date="2018-06" db="EMBL/GenBank/DDBJ databases">
        <authorList>
            <consortium name="Pathogen Informatics"/>
            <person name="Doyle S."/>
        </authorList>
    </citation>
    <scope>NUCLEOTIDE SEQUENCE [LARGE SCALE GENOMIC DNA]</scope>
    <source>
        <strain evidence="1 2">NCTC7878</strain>
    </source>
</reference>
<sequence>MLDLDMIEDLSQQAYVKRLAIDSCIEFVARAVAQSHFKVLEGNRIQKNDVYYKLNIKTKY</sequence>
<dbReference type="AlphaFoldDB" id="A0A2X2K5C4"/>
<dbReference type="EMBL" id="UAUX01000010">
    <property type="protein sequence ID" value="SPZ99553.1"/>
    <property type="molecule type" value="Genomic_DNA"/>
</dbReference>
<organism evidence="1 2">
    <name type="scientific">Staphylococcus aureus</name>
    <dbReference type="NCBI Taxonomy" id="1280"/>
    <lineage>
        <taxon>Bacteria</taxon>
        <taxon>Bacillati</taxon>
        <taxon>Bacillota</taxon>
        <taxon>Bacilli</taxon>
        <taxon>Bacillales</taxon>
        <taxon>Staphylococcaceae</taxon>
        <taxon>Staphylococcus</taxon>
    </lineage>
</organism>
<proteinExistence type="predicted"/>